<dbReference type="AlphaFoldDB" id="A0A2H3JE90"/>
<keyword evidence="5" id="KW-0464">Manganese</keyword>
<feature type="domain" description="Peptidase M24" evidence="8">
    <location>
        <begin position="236"/>
        <end position="438"/>
    </location>
</feature>
<evidence type="ECO:0000256" key="4">
    <source>
        <dbReference type="ARBA" id="ARBA00022801"/>
    </source>
</evidence>
<sequence length="460" mass="49833">MDEKPIVLDQSHTDSRVRKHTYRSSKLIVACIIVQVVILIYRLTGPPKALSRLTRSQPEPAFSHLASHCAHVSPIPAESFVARQQALAETLHTLGASAYIAEPGASAAYFANLSKSQWFLSERPLLLIISPKMDLEDRVHAQVSILTPAFEATRAKLLSIPSESEIAYPAWPEDVDPYGVAVSAIPNLNGGTVYVDGMSRNFIVDGLQQAAPSSKVVTAPVEIQRLRERKSKEELEIMKCVNEVTVLAIRAVREKMYIGMRESQANELIISALSAAGLQNPGALTLFGENAALPHGSGTDRVLGAHHFALIDCDGSLHGYHSDVTRTFALPDSTIHNAHLRLWQLVHSAQAHALTAARNGTLTAEVDHAARQTLAAQGYAQYLTHRLGHGIGLEVHESPYLRGGSDDVILTGHTFSDEPGIYIEGQVGIRLEDCFYVDDEGNAIFLTEGVGGAATGPWSP</sequence>
<dbReference type="InterPro" id="IPR036005">
    <property type="entry name" value="Creatinase/aminopeptidase-like"/>
</dbReference>
<gene>
    <name evidence="9" type="ORF">WOLCODRAFT_96560</name>
</gene>
<evidence type="ECO:0000256" key="7">
    <source>
        <dbReference type="SAM" id="Phobius"/>
    </source>
</evidence>
<keyword evidence="4" id="KW-0378">Hydrolase</keyword>
<keyword evidence="7" id="KW-0812">Transmembrane</keyword>
<dbReference type="Pfam" id="PF00557">
    <property type="entry name" value="Peptidase_M24"/>
    <property type="match status" value="1"/>
</dbReference>
<dbReference type="GO" id="GO:0046872">
    <property type="term" value="F:metal ion binding"/>
    <property type="evidence" value="ECO:0007669"/>
    <property type="project" value="UniProtKB-KW"/>
</dbReference>
<evidence type="ECO:0000256" key="1">
    <source>
        <dbReference type="ARBA" id="ARBA00001936"/>
    </source>
</evidence>
<keyword evidence="9" id="KW-0645">Protease</keyword>
<name>A0A2H3JE90_WOLCO</name>
<accession>A0A2H3JE90</accession>
<dbReference type="InterPro" id="IPR029149">
    <property type="entry name" value="Creatin/AminoP/Spt16_N"/>
</dbReference>
<evidence type="ECO:0000256" key="3">
    <source>
        <dbReference type="ARBA" id="ARBA00022723"/>
    </source>
</evidence>
<keyword evidence="3 6" id="KW-0479">Metal-binding</keyword>
<evidence type="ECO:0000256" key="2">
    <source>
        <dbReference type="ARBA" id="ARBA00008766"/>
    </source>
</evidence>
<evidence type="ECO:0000256" key="6">
    <source>
        <dbReference type="RuleBase" id="RU000590"/>
    </source>
</evidence>
<evidence type="ECO:0000313" key="10">
    <source>
        <dbReference type="Proteomes" id="UP000218811"/>
    </source>
</evidence>
<dbReference type="PANTHER" id="PTHR46112:SF2">
    <property type="entry name" value="XAA-PRO AMINOPEPTIDASE P-RELATED"/>
    <property type="match status" value="1"/>
</dbReference>
<keyword evidence="10" id="KW-1185">Reference proteome</keyword>
<dbReference type="InterPro" id="IPR001131">
    <property type="entry name" value="Peptidase_M24B_aminopep-P_CS"/>
</dbReference>
<dbReference type="SUPFAM" id="SSF53092">
    <property type="entry name" value="Creatinase/prolidase N-terminal domain"/>
    <property type="match status" value="1"/>
</dbReference>
<protein>
    <submittedName>
        <fullName evidence="9">Creatinase/aminopeptidase</fullName>
    </submittedName>
</protein>
<dbReference type="InterPro" id="IPR050659">
    <property type="entry name" value="Peptidase_M24B"/>
</dbReference>
<dbReference type="SUPFAM" id="SSF55920">
    <property type="entry name" value="Creatinase/aminopeptidase"/>
    <property type="match status" value="1"/>
</dbReference>
<dbReference type="STRING" id="742152.A0A2H3JE90"/>
<keyword evidence="9" id="KW-0031">Aminopeptidase</keyword>
<dbReference type="InterPro" id="IPR000994">
    <property type="entry name" value="Pept_M24"/>
</dbReference>
<evidence type="ECO:0000313" key="9">
    <source>
        <dbReference type="EMBL" id="PCH38133.1"/>
    </source>
</evidence>
<dbReference type="GO" id="GO:0004177">
    <property type="term" value="F:aminopeptidase activity"/>
    <property type="evidence" value="ECO:0007669"/>
    <property type="project" value="UniProtKB-KW"/>
</dbReference>
<keyword evidence="7" id="KW-0472">Membrane</keyword>
<reference evidence="9 10" key="1">
    <citation type="journal article" date="2012" name="Science">
        <title>The Paleozoic origin of enzymatic lignin decomposition reconstructed from 31 fungal genomes.</title>
        <authorList>
            <person name="Floudas D."/>
            <person name="Binder M."/>
            <person name="Riley R."/>
            <person name="Barry K."/>
            <person name="Blanchette R.A."/>
            <person name="Henrissat B."/>
            <person name="Martinez A.T."/>
            <person name="Otillar R."/>
            <person name="Spatafora J.W."/>
            <person name="Yadav J.S."/>
            <person name="Aerts A."/>
            <person name="Benoit I."/>
            <person name="Boyd A."/>
            <person name="Carlson A."/>
            <person name="Copeland A."/>
            <person name="Coutinho P.M."/>
            <person name="de Vries R.P."/>
            <person name="Ferreira P."/>
            <person name="Findley K."/>
            <person name="Foster B."/>
            <person name="Gaskell J."/>
            <person name="Glotzer D."/>
            <person name="Gorecki P."/>
            <person name="Heitman J."/>
            <person name="Hesse C."/>
            <person name="Hori C."/>
            <person name="Igarashi K."/>
            <person name="Jurgens J.A."/>
            <person name="Kallen N."/>
            <person name="Kersten P."/>
            <person name="Kohler A."/>
            <person name="Kuees U."/>
            <person name="Kumar T.K.A."/>
            <person name="Kuo A."/>
            <person name="LaButti K."/>
            <person name="Larrondo L.F."/>
            <person name="Lindquist E."/>
            <person name="Ling A."/>
            <person name="Lombard V."/>
            <person name="Lucas S."/>
            <person name="Lundell T."/>
            <person name="Martin R."/>
            <person name="McLaughlin D.J."/>
            <person name="Morgenstern I."/>
            <person name="Morin E."/>
            <person name="Murat C."/>
            <person name="Nagy L.G."/>
            <person name="Nolan M."/>
            <person name="Ohm R.A."/>
            <person name="Patyshakuliyeva A."/>
            <person name="Rokas A."/>
            <person name="Ruiz-Duenas F.J."/>
            <person name="Sabat G."/>
            <person name="Salamov A."/>
            <person name="Samejima M."/>
            <person name="Schmutz J."/>
            <person name="Slot J.C."/>
            <person name="St John F."/>
            <person name="Stenlid J."/>
            <person name="Sun H."/>
            <person name="Sun S."/>
            <person name="Syed K."/>
            <person name="Tsang A."/>
            <person name="Wiebenga A."/>
            <person name="Young D."/>
            <person name="Pisabarro A."/>
            <person name="Eastwood D.C."/>
            <person name="Martin F."/>
            <person name="Cullen D."/>
            <person name="Grigoriev I.V."/>
            <person name="Hibbett D.S."/>
        </authorList>
    </citation>
    <scope>NUCLEOTIDE SEQUENCE [LARGE SCALE GENOMIC DNA]</scope>
    <source>
        <strain evidence="9 10">MD-104</strain>
    </source>
</reference>
<organism evidence="9 10">
    <name type="scientific">Wolfiporia cocos (strain MD-104)</name>
    <name type="common">Brown rot fungus</name>
    <dbReference type="NCBI Taxonomy" id="742152"/>
    <lineage>
        <taxon>Eukaryota</taxon>
        <taxon>Fungi</taxon>
        <taxon>Dikarya</taxon>
        <taxon>Basidiomycota</taxon>
        <taxon>Agaricomycotina</taxon>
        <taxon>Agaricomycetes</taxon>
        <taxon>Polyporales</taxon>
        <taxon>Phaeolaceae</taxon>
        <taxon>Wolfiporia</taxon>
    </lineage>
</organism>
<dbReference type="PANTHER" id="PTHR46112">
    <property type="entry name" value="AMINOPEPTIDASE"/>
    <property type="match status" value="1"/>
</dbReference>
<comment type="cofactor">
    <cofactor evidence="1">
        <name>Mn(2+)</name>
        <dbReference type="ChEBI" id="CHEBI:29035"/>
    </cofactor>
</comment>
<dbReference type="Gene3D" id="3.40.350.10">
    <property type="entry name" value="Creatinase/prolidase N-terminal domain"/>
    <property type="match status" value="1"/>
</dbReference>
<evidence type="ECO:0000256" key="5">
    <source>
        <dbReference type="ARBA" id="ARBA00023211"/>
    </source>
</evidence>
<dbReference type="PROSITE" id="PS00491">
    <property type="entry name" value="PROLINE_PEPTIDASE"/>
    <property type="match status" value="1"/>
</dbReference>
<keyword evidence="7" id="KW-1133">Transmembrane helix</keyword>
<dbReference type="EMBL" id="KB467942">
    <property type="protein sequence ID" value="PCH38133.1"/>
    <property type="molecule type" value="Genomic_DNA"/>
</dbReference>
<comment type="similarity">
    <text evidence="2 6">Belongs to the peptidase M24B family.</text>
</comment>
<proteinExistence type="inferred from homology"/>
<dbReference type="Gene3D" id="3.90.230.10">
    <property type="entry name" value="Creatinase/methionine aminopeptidase superfamily"/>
    <property type="match status" value="1"/>
</dbReference>
<dbReference type="OMA" id="GLEMHEH"/>
<dbReference type="OrthoDB" id="9995434at2759"/>
<feature type="transmembrane region" description="Helical" evidence="7">
    <location>
        <begin position="27"/>
        <end position="44"/>
    </location>
</feature>
<dbReference type="Proteomes" id="UP000218811">
    <property type="component" value="Unassembled WGS sequence"/>
</dbReference>
<evidence type="ECO:0000259" key="8">
    <source>
        <dbReference type="Pfam" id="PF00557"/>
    </source>
</evidence>